<dbReference type="InterPro" id="IPR003004">
    <property type="entry name" value="GspF/PilC"/>
</dbReference>
<dbReference type="Proteomes" id="UP001329151">
    <property type="component" value="Chromosome"/>
</dbReference>
<proteinExistence type="inferred from homology"/>
<comment type="similarity">
    <text evidence="2 9">Belongs to the GSP F family.</text>
</comment>
<evidence type="ECO:0000313" key="13">
    <source>
        <dbReference type="Proteomes" id="UP001329151"/>
    </source>
</evidence>
<dbReference type="GO" id="GO:0015628">
    <property type="term" value="P:protein secretion by the type II secretion system"/>
    <property type="evidence" value="ECO:0007669"/>
    <property type="project" value="TreeGrafter"/>
</dbReference>
<dbReference type="PANTHER" id="PTHR30012">
    <property type="entry name" value="GENERAL SECRETION PATHWAY PROTEIN"/>
    <property type="match status" value="1"/>
</dbReference>
<dbReference type="PRINTS" id="PR00812">
    <property type="entry name" value="BCTERIALGSPF"/>
</dbReference>
<dbReference type="GO" id="GO:0005886">
    <property type="term" value="C:plasma membrane"/>
    <property type="evidence" value="ECO:0007669"/>
    <property type="project" value="UniProtKB-SubCell"/>
</dbReference>
<evidence type="ECO:0000256" key="1">
    <source>
        <dbReference type="ARBA" id="ARBA00004429"/>
    </source>
</evidence>
<dbReference type="EMBL" id="AP028947">
    <property type="protein sequence ID" value="BET24993.1"/>
    <property type="molecule type" value="Genomic_DNA"/>
</dbReference>
<evidence type="ECO:0000256" key="10">
    <source>
        <dbReference type="SAM" id="Phobius"/>
    </source>
</evidence>
<evidence type="ECO:0000256" key="2">
    <source>
        <dbReference type="ARBA" id="ARBA00005745"/>
    </source>
</evidence>
<feature type="transmembrane region" description="Helical" evidence="10">
    <location>
        <begin position="227"/>
        <end position="247"/>
    </location>
</feature>
<dbReference type="FunFam" id="1.20.81.30:FF:000001">
    <property type="entry name" value="Type II secretion system protein F"/>
    <property type="match status" value="2"/>
</dbReference>
<evidence type="ECO:0000256" key="7">
    <source>
        <dbReference type="ARBA" id="ARBA00022989"/>
    </source>
</evidence>
<dbReference type="RefSeq" id="WP_130558487.1">
    <property type="nucleotide sequence ID" value="NZ_AP028947.1"/>
</dbReference>
<feature type="domain" description="Type II secretion system protein GspF" evidence="11">
    <location>
        <begin position="282"/>
        <end position="404"/>
    </location>
</feature>
<feature type="transmembrane region" description="Helical" evidence="10">
    <location>
        <begin position="384"/>
        <end position="405"/>
    </location>
</feature>
<gene>
    <name evidence="12" type="ORF">RGQ30_04940</name>
</gene>
<dbReference type="PROSITE" id="PS00874">
    <property type="entry name" value="T2SP_F"/>
    <property type="match status" value="1"/>
</dbReference>
<keyword evidence="4" id="KW-1003">Cell membrane</keyword>
<feature type="transmembrane region" description="Helical" evidence="10">
    <location>
        <begin position="177"/>
        <end position="200"/>
    </location>
</feature>
<keyword evidence="7 10" id="KW-1133">Transmembrane helix</keyword>
<feature type="domain" description="Type II secretion system protein GspF" evidence="11">
    <location>
        <begin position="75"/>
        <end position="201"/>
    </location>
</feature>
<evidence type="ECO:0000256" key="4">
    <source>
        <dbReference type="ARBA" id="ARBA00022475"/>
    </source>
</evidence>
<dbReference type="InterPro" id="IPR042094">
    <property type="entry name" value="T2SS_GspF_sf"/>
</dbReference>
<comment type="subcellular location">
    <subcellularLocation>
        <location evidence="1 9">Cell inner membrane</location>
        <topology evidence="1 9">Multi-pass membrane protein</topology>
    </subcellularLocation>
</comment>
<evidence type="ECO:0000259" key="11">
    <source>
        <dbReference type="Pfam" id="PF00482"/>
    </source>
</evidence>
<keyword evidence="8 10" id="KW-0472">Membrane</keyword>
<dbReference type="Gene3D" id="1.20.81.30">
    <property type="entry name" value="Type II secretion system (T2SS), domain F"/>
    <property type="match status" value="2"/>
</dbReference>
<keyword evidence="5" id="KW-0997">Cell inner membrane</keyword>
<evidence type="ECO:0000256" key="3">
    <source>
        <dbReference type="ARBA" id="ARBA00022448"/>
    </source>
</evidence>
<dbReference type="InterPro" id="IPR001992">
    <property type="entry name" value="T2SS_GspF/T4SS_PilC_CS"/>
</dbReference>
<evidence type="ECO:0000313" key="12">
    <source>
        <dbReference type="EMBL" id="BET24993.1"/>
    </source>
</evidence>
<dbReference type="Pfam" id="PF00482">
    <property type="entry name" value="T2SSF"/>
    <property type="match status" value="2"/>
</dbReference>
<keyword evidence="6 9" id="KW-0812">Transmembrane</keyword>
<name>A0AA86IXJ3_9BURK</name>
<reference evidence="12 13" key="1">
    <citation type="submission" date="2023-10" db="EMBL/GenBank/DDBJ databases">
        <title>Complete Genome Sequence of Limnobacter thiooxidans CS-K2T, Isolated from freshwater lake sediments in Bavaria, Germany.</title>
        <authorList>
            <person name="Naruki M."/>
            <person name="Watanabe A."/>
            <person name="Warashina T."/>
            <person name="Morita T."/>
            <person name="Arakawa K."/>
        </authorList>
    </citation>
    <scope>NUCLEOTIDE SEQUENCE [LARGE SCALE GENOMIC DNA]</scope>
    <source>
        <strain evidence="12 13">CS-K2</strain>
    </source>
</reference>
<sequence length="412" mass="44718">MSANFRDKPQAGEVLFFWTEKAKGTNRKARSGEIRAKSADHARYLLSRQGVKAESLKKSRGNGTGKIKLAVVASFVRQLAVMIQSGVPLGQSLGLISGGMTSKSKRSMQSVVRAIRADVESGLKLSEAMRKHPRCFDTLFCNTLSAGENAGELDTALGRLATHIEKSLRIRQKVRKAMVYPSIVVLVAIAVTLGMLLFVLPSFKSVYSQFEAELPALTLMLLAASDFLQAHGLVLLGAVGLAAYSLFQAYRKNLKFRNAADVLLLKIPFIGDLMKTAVHARWTRTFATLSASGVPITSALESVAGVAQIQSFQNATLDIRQAVASGARVSDSMEKSQIFPPESIQMIRIGEESGRMDAMLERLANQYETNLDDKVDTLSTVMEPMIMCVIGVLVGVLIVGMYMPIFNIGGIV</sequence>
<dbReference type="KEGG" id="lto:RGQ30_04940"/>
<dbReference type="AlphaFoldDB" id="A0AA86IXJ3"/>
<protein>
    <submittedName>
        <fullName evidence="12">Type II secretion system F family protein</fullName>
    </submittedName>
</protein>
<keyword evidence="3 9" id="KW-0813">Transport</keyword>
<dbReference type="InterPro" id="IPR018076">
    <property type="entry name" value="T2SS_GspF_dom"/>
</dbReference>
<keyword evidence="13" id="KW-1185">Reference proteome</keyword>
<evidence type="ECO:0000256" key="9">
    <source>
        <dbReference type="RuleBase" id="RU003923"/>
    </source>
</evidence>
<accession>A0AA86IXJ3</accession>
<evidence type="ECO:0000256" key="6">
    <source>
        <dbReference type="ARBA" id="ARBA00022692"/>
    </source>
</evidence>
<organism evidence="12 13">
    <name type="scientific">Limnobacter thiooxidans</name>
    <dbReference type="NCBI Taxonomy" id="131080"/>
    <lineage>
        <taxon>Bacteria</taxon>
        <taxon>Pseudomonadati</taxon>
        <taxon>Pseudomonadota</taxon>
        <taxon>Betaproteobacteria</taxon>
        <taxon>Burkholderiales</taxon>
        <taxon>Burkholderiaceae</taxon>
        <taxon>Limnobacter</taxon>
    </lineage>
</organism>
<evidence type="ECO:0000256" key="8">
    <source>
        <dbReference type="ARBA" id="ARBA00023136"/>
    </source>
</evidence>
<dbReference type="PANTHER" id="PTHR30012:SF7">
    <property type="entry name" value="PROTEIN TRANSPORT PROTEIN HOFC HOMOLOG"/>
    <property type="match status" value="1"/>
</dbReference>
<evidence type="ECO:0000256" key="5">
    <source>
        <dbReference type="ARBA" id="ARBA00022519"/>
    </source>
</evidence>